<accession>C7C7N8</accession>
<dbReference type="RefSeq" id="WP_015824587.1">
    <property type="nucleotide sequence ID" value="NC_012988.1"/>
</dbReference>
<dbReference type="HOGENOM" id="CLU_2936293_0_0_5"/>
<proteinExistence type="predicted"/>
<gene>
    <name evidence="2" type="ORF">METD_I5558</name>
</gene>
<dbReference type="Pfam" id="PF01471">
    <property type="entry name" value="PG_binding_1"/>
    <property type="match status" value="1"/>
</dbReference>
<dbReference type="SUPFAM" id="SSF47090">
    <property type="entry name" value="PGBD-like"/>
    <property type="match status" value="1"/>
</dbReference>
<sequence>MTVAEIRCAFLRRGYDLEPSGADGDAGARIIAAVTAFQRAARLVADASPGRRRRRPTRLT</sequence>
<evidence type="ECO:0000313" key="2">
    <source>
        <dbReference type="EMBL" id="CAX27164.1"/>
    </source>
</evidence>
<evidence type="ECO:0000313" key="3">
    <source>
        <dbReference type="Proteomes" id="UP000008070"/>
    </source>
</evidence>
<dbReference type="Gene3D" id="1.10.101.10">
    <property type="entry name" value="PGBD-like superfamily/PGBD"/>
    <property type="match status" value="1"/>
</dbReference>
<dbReference type="AlphaFoldDB" id="C7C7N8"/>
<protein>
    <recommendedName>
        <fullName evidence="1">Peptidoglycan binding-like domain-containing protein</fullName>
    </recommendedName>
</protein>
<feature type="domain" description="Peptidoglycan binding-like" evidence="1">
    <location>
        <begin position="3"/>
        <end position="51"/>
    </location>
</feature>
<evidence type="ECO:0000259" key="1">
    <source>
        <dbReference type="Pfam" id="PF01471"/>
    </source>
</evidence>
<dbReference type="EMBL" id="FP103042">
    <property type="protein sequence ID" value="CAX27164.1"/>
    <property type="molecule type" value="Genomic_DNA"/>
</dbReference>
<name>C7C7N8_METED</name>
<reference evidence="3" key="1">
    <citation type="journal article" date="2009" name="PLoS ONE">
        <title>Methylobacterium genome sequences: a reference blueprint to investigate microbial metabolism of C1 compounds from natural and industrial sources.</title>
        <authorList>
            <person name="Vuilleumier S."/>
            <person name="Chistoserdova L."/>
            <person name="Lee M.-C."/>
            <person name="Bringel F."/>
            <person name="Lajus A."/>
            <person name="Zhou Y."/>
            <person name="Gourion B."/>
            <person name="Barbe V."/>
            <person name="Chang J."/>
            <person name="Cruveiller S."/>
            <person name="Dossat C."/>
            <person name="Gillett W."/>
            <person name="Gruffaz C."/>
            <person name="Haugen E."/>
            <person name="Hourcade E."/>
            <person name="Levy R."/>
            <person name="Mangenot S."/>
            <person name="Muller E."/>
            <person name="Nadalig T."/>
            <person name="Pagni M."/>
            <person name="Penny C."/>
            <person name="Peyraud R."/>
            <person name="Robinson D.G."/>
            <person name="Roche D."/>
            <person name="Rouy Z."/>
            <person name="Saenampechek C."/>
            <person name="Salvignol G."/>
            <person name="Vallenet D."/>
            <person name="Wu Z."/>
            <person name="Marx C.J."/>
            <person name="Vorholt J.A."/>
            <person name="Olson M.V."/>
            <person name="Kaul R."/>
            <person name="Weissenbach J."/>
            <person name="Medigue C."/>
            <person name="Lidstrom M.E."/>
        </authorList>
    </citation>
    <scope>NUCLEOTIDE SEQUENCE [LARGE SCALE GENOMIC DNA]</scope>
    <source>
        <strain evidence="3">DSM 6343 / CIP 106787 / DM4</strain>
    </source>
</reference>
<dbReference type="Proteomes" id="UP000008070">
    <property type="component" value="Chromosome"/>
</dbReference>
<dbReference type="InterPro" id="IPR036365">
    <property type="entry name" value="PGBD-like_sf"/>
</dbReference>
<dbReference type="KEGG" id="mdi:METDI5558"/>
<dbReference type="InterPro" id="IPR036366">
    <property type="entry name" value="PGBDSf"/>
</dbReference>
<organism evidence="2 3">
    <name type="scientific">Methylorubrum extorquens (strain DSM 6343 / CIP 106787 / DM4)</name>
    <name type="common">Methylobacterium extorquens</name>
    <dbReference type="NCBI Taxonomy" id="661410"/>
    <lineage>
        <taxon>Bacteria</taxon>
        <taxon>Pseudomonadati</taxon>
        <taxon>Pseudomonadota</taxon>
        <taxon>Alphaproteobacteria</taxon>
        <taxon>Hyphomicrobiales</taxon>
        <taxon>Methylobacteriaceae</taxon>
        <taxon>Methylorubrum</taxon>
    </lineage>
</organism>
<dbReference type="GeneID" id="90384405"/>
<dbReference type="InterPro" id="IPR002477">
    <property type="entry name" value="Peptidoglycan-bd-like"/>
</dbReference>